<evidence type="ECO:0000256" key="4">
    <source>
        <dbReference type="ARBA" id="ARBA00023163"/>
    </source>
</evidence>
<dbReference type="PANTHER" id="PTHR13321:SF2">
    <property type="entry name" value="MEDIATOR OF RNA POLYMERASE II TRANSCRIPTION SUBUNIT 18"/>
    <property type="match status" value="1"/>
</dbReference>
<dbReference type="InterPro" id="IPR019095">
    <property type="entry name" value="Mediator_Med18"/>
</dbReference>
<keyword evidence="5" id="KW-0539">Nucleus</keyword>
<evidence type="ECO:0008006" key="8">
    <source>
        <dbReference type="Google" id="ProtNLM"/>
    </source>
</evidence>
<dbReference type="GO" id="GO:0003712">
    <property type="term" value="F:transcription coregulator activity"/>
    <property type="evidence" value="ECO:0007669"/>
    <property type="project" value="InterPro"/>
</dbReference>
<evidence type="ECO:0000313" key="7">
    <source>
        <dbReference type="Proteomes" id="UP001157974"/>
    </source>
</evidence>
<proteinExistence type="inferred from homology"/>
<dbReference type="GO" id="GO:0006369">
    <property type="term" value="P:termination of RNA polymerase II transcription"/>
    <property type="evidence" value="ECO:0007669"/>
    <property type="project" value="TreeGrafter"/>
</dbReference>
<dbReference type="Proteomes" id="UP001157974">
    <property type="component" value="Unassembled WGS sequence"/>
</dbReference>
<dbReference type="Gene3D" id="2.40.320.10">
    <property type="entry name" value="Hypothetical Protein Pfu-838710-001"/>
    <property type="match status" value="1"/>
</dbReference>
<dbReference type="GO" id="GO:0006357">
    <property type="term" value="P:regulation of transcription by RNA polymerase II"/>
    <property type="evidence" value="ECO:0007669"/>
    <property type="project" value="InterPro"/>
</dbReference>
<dbReference type="AlphaFoldDB" id="A0AAV8UXA3"/>
<comment type="similarity">
    <text evidence="2">Belongs to the Mediator complex subunit 18 family.</text>
</comment>
<evidence type="ECO:0000313" key="6">
    <source>
        <dbReference type="EMBL" id="KAJ8907235.1"/>
    </source>
</evidence>
<evidence type="ECO:0000256" key="3">
    <source>
        <dbReference type="ARBA" id="ARBA00023015"/>
    </source>
</evidence>
<keyword evidence="4" id="KW-0804">Transcription</keyword>
<evidence type="ECO:0000256" key="1">
    <source>
        <dbReference type="ARBA" id="ARBA00004123"/>
    </source>
</evidence>
<dbReference type="GO" id="GO:0070847">
    <property type="term" value="C:core mediator complex"/>
    <property type="evidence" value="ECO:0007669"/>
    <property type="project" value="TreeGrafter"/>
</dbReference>
<dbReference type="PANTHER" id="PTHR13321">
    <property type="entry name" value="MEDIATOR OF RNA POLYMERASE II TRANSCRIPTION, SUBUNIT 18"/>
    <property type="match status" value="1"/>
</dbReference>
<reference evidence="6 7" key="1">
    <citation type="journal article" date="2023" name="Nat. Commun.">
        <title>Origin of minicircular mitochondrial genomes in red algae.</title>
        <authorList>
            <person name="Lee Y."/>
            <person name="Cho C.H."/>
            <person name="Lee Y.M."/>
            <person name="Park S.I."/>
            <person name="Yang J.H."/>
            <person name="West J.A."/>
            <person name="Bhattacharya D."/>
            <person name="Yoon H.S."/>
        </authorList>
    </citation>
    <scope>NUCLEOTIDE SEQUENCE [LARGE SCALE GENOMIC DNA]</scope>
    <source>
        <strain evidence="6 7">CCMP1338</strain>
        <tissue evidence="6">Whole cell</tissue>
    </source>
</reference>
<evidence type="ECO:0000256" key="2">
    <source>
        <dbReference type="ARBA" id="ARBA00009814"/>
    </source>
</evidence>
<dbReference type="EMBL" id="JAMWBK010000003">
    <property type="protein sequence ID" value="KAJ8907235.1"/>
    <property type="molecule type" value="Genomic_DNA"/>
</dbReference>
<comment type="caution">
    <text evidence="6">The sequence shown here is derived from an EMBL/GenBank/DDBJ whole genome shotgun (WGS) entry which is preliminary data.</text>
</comment>
<protein>
    <recommendedName>
        <fullName evidence="8">Mediator of RNA polymerase II transcription subunit 18</fullName>
    </recommendedName>
</protein>
<keyword evidence="7" id="KW-1185">Reference proteome</keyword>
<comment type="subcellular location">
    <subcellularLocation>
        <location evidence="1">Nucleus</location>
    </subcellularLocation>
</comment>
<organism evidence="6 7">
    <name type="scientific">Rhodosorus marinus</name>
    <dbReference type="NCBI Taxonomy" id="101924"/>
    <lineage>
        <taxon>Eukaryota</taxon>
        <taxon>Rhodophyta</taxon>
        <taxon>Stylonematophyceae</taxon>
        <taxon>Stylonematales</taxon>
        <taxon>Stylonemataceae</taxon>
        <taxon>Rhodosorus</taxon>
    </lineage>
</organism>
<keyword evidence="3" id="KW-0805">Transcription regulation</keyword>
<sequence>MRKGVRRWRRLGSFWSTIGILNMDGAQGYSKKKTEPQLELTLRAVFGEGSYDRVCSLLRATCPEEGYLEEFKEWERAYKRQDDQSSVLRFRENLLRSREGPAAEGQILKYVGRPDNRVQNPCQKCSTVYVAVDSNPLALISALGFVLHFQLIRRGRRFITSEGYEIEVYRIERIVGNNPAQSVPVPGGVVEVCSVITPEKQTAPEDLINFASFLTPTVTIPGVN</sequence>
<name>A0AAV8UXA3_9RHOD</name>
<gene>
    <name evidence="6" type="ORF">NDN08_003716</name>
</gene>
<dbReference type="GO" id="GO:0016592">
    <property type="term" value="C:mediator complex"/>
    <property type="evidence" value="ECO:0007669"/>
    <property type="project" value="InterPro"/>
</dbReference>
<evidence type="ECO:0000256" key="5">
    <source>
        <dbReference type="ARBA" id="ARBA00023242"/>
    </source>
</evidence>
<accession>A0AAV8UXA3</accession>